<comment type="caution">
    <text evidence="1">The sequence shown here is derived from an EMBL/GenBank/DDBJ whole genome shotgun (WGS) entry which is preliminary data.</text>
</comment>
<keyword evidence="2" id="KW-1185">Reference proteome</keyword>
<organism evidence="1 2">
    <name type="scientific">Arthrobacter cheniae</name>
    <dbReference type="NCBI Taxonomy" id="1258888"/>
    <lineage>
        <taxon>Bacteria</taxon>
        <taxon>Bacillati</taxon>
        <taxon>Actinomycetota</taxon>
        <taxon>Actinomycetes</taxon>
        <taxon>Micrococcales</taxon>
        <taxon>Micrococcaceae</taxon>
        <taxon>Arthrobacter</taxon>
    </lineage>
</organism>
<evidence type="ECO:0000313" key="1">
    <source>
        <dbReference type="EMBL" id="RJT76945.1"/>
    </source>
</evidence>
<dbReference type="Proteomes" id="UP000272560">
    <property type="component" value="Unassembled WGS sequence"/>
</dbReference>
<sequence>MFWRPNEGRTARIRASYEWMDAFIPELNVQTILFDYDDVEEEKEVQVRKLCLVMRAYLQGEGHIEKRRQLFRRGEVATLRIQVDGHEWRLGRSTSSSPG</sequence>
<reference evidence="1 2" key="1">
    <citation type="submission" date="2018-09" db="EMBL/GenBank/DDBJ databases">
        <title>Novel species of Arthrobacter.</title>
        <authorList>
            <person name="Liu Q."/>
            <person name="Xin Y.-H."/>
        </authorList>
    </citation>
    <scope>NUCLEOTIDE SEQUENCE [LARGE SCALE GENOMIC DNA]</scope>
    <source>
        <strain evidence="1 2">Hz2</strain>
    </source>
</reference>
<protein>
    <submittedName>
        <fullName evidence="1">Uncharacterized protein</fullName>
    </submittedName>
</protein>
<dbReference type="EMBL" id="QZVT01000010">
    <property type="protein sequence ID" value="RJT76945.1"/>
    <property type="molecule type" value="Genomic_DNA"/>
</dbReference>
<dbReference type="AlphaFoldDB" id="A0A3A5M8J1"/>
<evidence type="ECO:0000313" key="2">
    <source>
        <dbReference type="Proteomes" id="UP000272560"/>
    </source>
</evidence>
<proteinExistence type="predicted"/>
<name>A0A3A5M8J1_9MICC</name>
<gene>
    <name evidence="1" type="ORF">D6T63_15925</name>
</gene>
<accession>A0A3A5M8J1</accession>